<name>F0VRU1_NEOCL</name>
<dbReference type="Pfam" id="PF18591">
    <property type="entry name" value="IMP2_C"/>
    <property type="match status" value="1"/>
</dbReference>
<reference evidence="4" key="4">
    <citation type="journal article" date="2015" name="PLoS ONE">
        <title>Comprehensive Evaluation of Toxoplasma gondii VEG and Neospora caninum LIV Genomes with Tachyzoite Stage Transcriptome and Proteome Defines Novel Transcript Features.</title>
        <authorList>
            <person name="Ramaprasad A."/>
            <person name="Mourier T."/>
            <person name="Naeem R."/>
            <person name="Malas T.B."/>
            <person name="Moussa E."/>
            <person name="Panigrahi A."/>
            <person name="Vermont S.J."/>
            <person name="Otto T.D."/>
            <person name="Wastling J."/>
            <person name="Pain A."/>
        </authorList>
    </citation>
    <scope>NUCLEOTIDE SEQUENCE</scope>
    <source>
        <strain evidence="4">Liverpool</strain>
    </source>
</reference>
<evidence type="ECO:0008006" key="6">
    <source>
        <dbReference type="Google" id="ProtNLM"/>
    </source>
</evidence>
<organism evidence="3 5">
    <name type="scientific">Neospora caninum (strain Liverpool)</name>
    <dbReference type="NCBI Taxonomy" id="572307"/>
    <lineage>
        <taxon>Eukaryota</taxon>
        <taxon>Sar</taxon>
        <taxon>Alveolata</taxon>
        <taxon>Apicomplexa</taxon>
        <taxon>Conoidasida</taxon>
        <taxon>Coccidia</taxon>
        <taxon>Eucoccidiorida</taxon>
        <taxon>Eimeriorina</taxon>
        <taxon>Sarcocystidae</taxon>
        <taxon>Neospora</taxon>
    </lineage>
</organism>
<dbReference type="OrthoDB" id="329578at2759"/>
<accession>F0VRU1</accession>
<evidence type="ECO:0000259" key="1">
    <source>
        <dbReference type="Pfam" id="PF18590"/>
    </source>
</evidence>
<dbReference type="Proteomes" id="UP000007494">
    <property type="component" value="Chromosome XII"/>
</dbReference>
<reference evidence="3" key="1">
    <citation type="submission" date="2011-02" db="EMBL/GenBank/DDBJ databases">
        <authorList>
            <person name="Aslett M."/>
        </authorList>
    </citation>
    <scope>NUCLEOTIDE SEQUENCE</scope>
    <source>
        <strain evidence="3">Liverpool</strain>
    </source>
</reference>
<dbReference type="EMBL" id="FR823393">
    <property type="protein sequence ID" value="CBZ56439.1"/>
    <property type="molecule type" value="Genomic_DNA"/>
</dbReference>
<reference evidence="3" key="2">
    <citation type="submission" date="2011-03" db="EMBL/GenBank/DDBJ databases">
        <title>Comparative genomics and transcriptomics of Neospora caninum and Toxoplasma gondii.</title>
        <authorList>
            <person name="Reid A.J."/>
            <person name="Sohal A."/>
            <person name="Harris D."/>
            <person name="Quail M."/>
            <person name="Sanders M."/>
            <person name="Berriman M."/>
            <person name="Wastling J.M."/>
            <person name="Pain A."/>
        </authorList>
    </citation>
    <scope>NUCLEOTIDE SEQUENCE</scope>
    <source>
        <strain evidence="3">Liverpool</strain>
    </source>
</reference>
<dbReference type="eggNOG" id="ENOG502SBCP">
    <property type="taxonomic scope" value="Eukaryota"/>
</dbReference>
<dbReference type="EMBL" id="LN714487">
    <property type="protein sequence ID" value="CEL71198.1"/>
    <property type="molecule type" value="Genomic_DNA"/>
</dbReference>
<proteinExistence type="predicted"/>
<gene>
    <name evidence="4" type="ORF">BN1204_068630</name>
    <name evidence="3" type="ORF">NCLIV_068630</name>
</gene>
<reference evidence="5" key="3">
    <citation type="journal article" date="2012" name="PLoS Pathog.">
        <title>Comparative genomics of the apicomplexan parasites Toxoplasma gondii and Neospora caninum: Coccidia differing in host range and transmission strategy.</title>
        <authorList>
            <person name="Reid A.J."/>
            <person name="Vermont S.J."/>
            <person name="Cotton J.A."/>
            <person name="Harris D."/>
            <person name="Hill-Cawthorne G.A."/>
            <person name="Konen-Waisman S."/>
            <person name="Latham S.M."/>
            <person name="Mourier T."/>
            <person name="Norton R."/>
            <person name="Quail M.A."/>
            <person name="Sanders M."/>
            <person name="Shanmugam D."/>
            <person name="Sohal A."/>
            <person name="Wasmuth J.D."/>
            <person name="Brunk B."/>
            <person name="Grigg M.E."/>
            <person name="Howard J.C."/>
            <person name="Parkinson J."/>
            <person name="Roos D.S."/>
            <person name="Trees A.J."/>
            <person name="Berriman M."/>
            <person name="Pain A."/>
            <person name="Wastling J.M."/>
        </authorList>
    </citation>
    <scope>NUCLEOTIDE SEQUENCE [LARGE SCALE GENOMIC DNA]</scope>
    <source>
        <strain evidence="5">Liverpool</strain>
    </source>
</reference>
<evidence type="ECO:0000259" key="2">
    <source>
        <dbReference type="Pfam" id="PF18591"/>
    </source>
</evidence>
<evidence type="ECO:0000313" key="4">
    <source>
        <dbReference type="EMBL" id="CEL71198.1"/>
    </source>
</evidence>
<dbReference type="VEuPathDB" id="ToxoDB:NCLIV_068630"/>
<dbReference type="Pfam" id="PF18590">
    <property type="entry name" value="IMP2_N"/>
    <property type="match status" value="1"/>
</dbReference>
<dbReference type="AlphaFoldDB" id="F0VRU1"/>
<sequence length="195" mass="21102">MGLPDCCGKSKRGNAKCGDKVGPPATNPEAIGCATTAENRARESGGYLVFDPVSNGTLFLIWSNREVANAMAFFYPKKPVPDFKFKNGGRQEIFRNLLSDKKNYYEGWCHFFKAAAEFNGECRLLAGADTAPLRVTVAFLFGTTVKKLAQAQPLPTSGVVAIGCVPQAQTTFDVRTMHRDLFLGNSRQSGAAIAL</sequence>
<dbReference type="GeneID" id="13445661"/>
<feature type="domain" description="Immune mapped protein 2 N-terminal" evidence="1">
    <location>
        <begin position="44"/>
        <end position="123"/>
    </location>
</feature>
<feature type="domain" description="Immune Mapped Protein 1-like C-terminal" evidence="2">
    <location>
        <begin position="133"/>
        <end position="195"/>
    </location>
</feature>
<dbReference type="InParanoid" id="F0VRU1"/>
<dbReference type="OMA" id="KTMKKDM"/>
<evidence type="ECO:0000313" key="5">
    <source>
        <dbReference type="Proteomes" id="UP000007494"/>
    </source>
</evidence>
<dbReference type="RefSeq" id="XP_003886464.1">
    <property type="nucleotide sequence ID" value="XM_003886415.1"/>
</dbReference>
<evidence type="ECO:0000313" key="3">
    <source>
        <dbReference type="EMBL" id="CBZ56439.1"/>
    </source>
</evidence>
<dbReference type="InterPro" id="IPR040785">
    <property type="entry name" value="IMP1-like_C"/>
</dbReference>
<protein>
    <recommendedName>
        <fullName evidence="6">Immune mapped protein 2 N-terminal domain-containing protein</fullName>
    </recommendedName>
</protein>
<keyword evidence="5" id="KW-1185">Reference proteome</keyword>
<dbReference type="InterPro" id="IPR040955">
    <property type="entry name" value="IMP2_N"/>
</dbReference>